<keyword evidence="9" id="KW-0809">Transit peptide</keyword>
<dbReference type="EC" id="3.6.4.13" evidence="4"/>
<dbReference type="CDD" id="cd17913">
    <property type="entry name" value="DEXQc_Suv3"/>
    <property type="match status" value="1"/>
</dbReference>
<feature type="domain" description="Helicase C-terminal" evidence="13">
    <location>
        <begin position="234"/>
        <end position="389"/>
    </location>
</feature>
<dbReference type="InterPro" id="IPR027417">
    <property type="entry name" value="P-loop_NTPase"/>
</dbReference>
<evidence type="ECO:0000313" key="14">
    <source>
        <dbReference type="EMBL" id="KAL1868753.1"/>
    </source>
</evidence>
<dbReference type="Gene3D" id="1.20.58.1080">
    <property type="match status" value="1"/>
</dbReference>
<comment type="caution">
    <text evidence="14">The sequence shown here is derived from an EMBL/GenBank/DDBJ whole genome shotgun (WGS) entry which is preliminary data.</text>
</comment>
<accession>A0ABR3WZ68</accession>
<evidence type="ECO:0000256" key="2">
    <source>
        <dbReference type="ARBA" id="ARBA00001946"/>
    </source>
</evidence>
<feature type="compositionally biased region" description="Basic and acidic residues" evidence="12">
    <location>
        <begin position="651"/>
        <end position="671"/>
    </location>
</feature>
<evidence type="ECO:0000256" key="11">
    <source>
        <dbReference type="ARBA" id="ARBA00047984"/>
    </source>
</evidence>
<dbReference type="Proteomes" id="UP001586593">
    <property type="component" value="Unassembled WGS sequence"/>
</dbReference>
<feature type="compositionally biased region" description="Acidic residues" evidence="12">
    <location>
        <begin position="635"/>
        <end position="644"/>
    </location>
</feature>
<dbReference type="Pfam" id="PF22527">
    <property type="entry name" value="DEXQc_Suv3"/>
    <property type="match status" value="1"/>
</dbReference>
<keyword evidence="15" id="KW-1185">Reference proteome</keyword>
<keyword evidence="6" id="KW-0378">Hydrolase</keyword>
<feature type="region of interest" description="Disordered" evidence="12">
    <location>
        <begin position="350"/>
        <end position="376"/>
    </location>
</feature>
<evidence type="ECO:0000256" key="4">
    <source>
        <dbReference type="ARBA" id="ARBA00012552"/>
    </source>
</evidence>
<dbReference type="InterPro" id="IPR001650">
    <property type="entry name" value="Helicase_C-like"/>
</dbReference>
<evidence type="ECO:0000256" key="7">
    <source>
        <dbReference type="ARBA" id="ARBA00022806"/>
    </source>
</evidence>
<dbReference type="InterPro" id="IPR044774">
    <property type="entry name" value="Suv3_DEXQc"/>
</dbReference>
<dbReference type="InterPro" id="IPR055206">
    <property type="entry name" value="DEXQc_SUV3"/>
</dbReference>
<dbReference type="InterPro" id="IPR041082">
    <property type="entry name" value="Suv3_C_1"/>
</dbReference>
<comment type="catalytic activity">
    <reaction evidence="11">
        <text>ATP + H2O = ADP + phosphate + H(+)</text>
        <dbReference type="Rhea" id="RHEA:13065"/>
        <dbReference type="ChEBI" id="CHEBI:15377"/>
        <dbReference type="ChEBI" id="CHEBI:15378"/>
        <dbReference type="ChEBI" id="CHEBI:30616"/>
        <dbReference type="ChEBI" id="CHEBI:43474"/>
        <dbReference type="ChEBI" id="CHEBI:456216"/>
        <dbReference type="EC" id="3.6.4.13"/>
    </reaction>
</comment>
<keyword evidence="7" id="KW-0347">Helicase</keyword>
<evidence type="ECO:0000256" key="6">
    <source>
        <dbReference type="ARBA" id="ARBA00022801"/>
    </source>
</evidence>
<dbReference type="Pfam" id="PF18147">
    <property type="entry name" value="Suv3_C_1"/>
    <property type="match status" value="1"/>
</dbReference>
<comment type="subcellular location">
    <subcellularLocation>
        <location evidence="3">Mitochondrion</location>
    </subcellularLocation>
</comment>
<comment type="cofactor">
    <cofactor evidence="1">
        <name>Mn(2+)</name>
        <dbReference type="ChEBI" id="CHEBI:29035"/>
    </cofactor>
</comment>
<protein>
    <recommendedName>
        <fullName evidence="4">RNA helicase</fullName>
        <ecNumber evidence="4">3.6.4.13</ecNumber>
    </recommendedName>
</protein>
<dbReference type="PROSITE" id="PS51194">
    <property type="entry name" value="HELICASE_CTER"/>
    <property type="match status" value="1"/>
</dbReference>
<keyword evidence="5" id="KW-0547">Nucleotide-binding</keyword>
<dbReference type="InterPro" id="IPR022192">
    <property type="entry name" value="SUV3_C"/>
</dbReference>
<dbReference type="Pfam" id="PF00271">
    <property type="entry name" value="Helicase_C"/>
    <property type="match status" value="1"/>
</dbReference>
<comment type="cofactor">
    <cofactor evidence="2">
        <name>Mg(2+)</name>
        <dbReference type="ChEBI" id="CHEBI:18420"/>
    </cofactor>
</comment>
<dbReference type="SUPFAM" id="SSF52540">
    <property type="entry name" value="P-loop containing nucleoside triphosphate hydrolases"/>
    <property type="match status" value="1"/>
</dbReference>
<dbReference type="Pfam" id="PF12513">
    <property type="entry name" value="SUV3_C"/>
    <property type="match status" value="1"/>
</dbReference>
<keyword evidence="10" id="KW-0496">Mitochondrion</keyword>
<evidence type="ECO:0000256" key="10">
    <source>
        <dbReference type="ARBA" id="ARBA00023128"/>
    </source>
</evidence>
<dbReference type="Gene3D" id="1.20.272.40">
    <property type="match status" value="1"/>
</dbReference>
<dbReference type="SMART" id="SM00490">
    <property type="entry name" value="HELICc"/>
    <property type="match status" value="1"/>
</dbReference>
<proteinExistence type="predicted"/>
<reference evidence="14 15" key="1">
    <citation type="journal article" date="2024" name="Commun. Biol.">
        <title>Comparative genomic analysis of thermophilic fungi reveals convergent evolutionary adaptations and gene losses.</title>
        <authorList>
            <person name="Steindorff A.S."/>
            <person name="Aguilar-Pontes M.V."/>
            <person name="Robinson A.J."/>
            <person name="Andreopoulos B."/>
            <person name="LaButti K."/>
            <person name="Kuo A."/>
            <person name="Mondo S."/>
            <person name="Riley R."/>
            <person name="Otillar R."/>
            <person name="Haridas S."/>
            <person name="Lipzen A."/>
            <person name="Grimwood J."/>
            <person name="Schmutz J."/>
            <person name="Clum A."/>
            <person name="Reid I.D."/>
            <person name="Moisan M.C."/>
            <person name="Butler G."/>
            <person name="Nguyen T.T.M."/>
            <person name="Dewar K."/>
            <person name="Conant G."/>
            <person name="Drula E."/>
            <person name="Henrissat B."/>
            <person name="Hansel C."/>
            <person name="Singer S."/>
            <person name="Hutchinson M.I."/>
            <person name="de Vries R.P."/>
            <person name="Natvig D.O."/>
            <person name="Powell A.J."/>
            <person name="Tsang A."/>
            <person name="Grigoriev I.V."/>
        </authorList>
    </citation>
    <scope>NUCLEOTIDE SEQUENCE [LARGE SCALE GENOMIC DNA]</scope>
    <source>
        <strain evidence="14 15">ATCC 24622</strain>
    </source>
</reference>
<gene>
    <name evidence="14" type="ORF">VTK73DRAFT_3505</name>
</gene>
<dbReference type="PANTHER" id="PTHR12131">
    <property type="entry name" value="ATP-DEPENDENT RNA AND DNA HELICASE"/>
    <property type="match status" value="1"/>
</dbReference>
<evidence type="ECO:0000256" key="8">
    <source>
        <dbReference type="ARBA" id="ARBA00022840"/>
    </source>
</evidence>
<evidence type="ECO:0000256" key="3">
    <source>
        <dbReference type="ARBA" id="ARBA00004173"/>
    </source>
</evidence>
<evidence type="ECO:0000313" key="15">
    <source>
        <dbReference type="Proteomes" id="UP001586593"/>
    </source>
</evidence>
<organism evidence="14 15">
    <name type="scientific">Phialemonium thermophilum</name>
    <dbReference type="NCBI Taxonomy" id="223376"/>
    <lineage>
        <taxon>Eukaryota</taxon>
        <taxon>Fungi</taxon>
        <taxon>Dikarya</taxon>
        <taxon>Ascomycota</taxon>
        <taxon>Pezizomycotina</taxon>
        <taxon>Sordariomycetes</taxon>
        <taxon>Sordariomycetidae</taxon>
        <taxon>Cephalothecales</taxon>
        <taxon>Cephalothecaceae</taxon>
        <taxon>Phialemonium</taxon>
    </lineage>
</organism>
<dbReference type="EMBL" id="JAZHXJ010000209">
    <property type="protein sequence ID" value="KAL1868753.1"/>
    <property type="molecule type" value="Genomic_DNA"/>
</dbReference>
<evidence type="ECO:0000256" key="9">
    <source>
        <dbReference type="ARBA" id="ARBA00022946"/>
    </source>
</evidence>
<evidence type="ECO:0000259" key="13">
    <source>
        <dbReference type="PROSITE" id="PS51194"/>
    </source>
</evidence>
<name>A0ABR3WZ68_9PEZI</name>
<evidence type="ECO:0000256" key="12">
    <source>
        <dbReference type="SAM" id="MobiDB-lite"/>
    </source>
</evidence>
<dbReference type="Gene3D" id="3.40.50.300">
    <property type="entry name" value="P-loop containing nucleotide triphosphate hydrolases"/>
    <property type="match status" value="2"/>
</dbReference>
<feature type="region of interest" description="Disordered" evidence="12">
    <location>
        <begin position="610"/>
        <end position="671"/>
    </location>
</feature>
<sequence length="671" mass="75247">MQLASNKGLTARNDNPLFWSLRNAFVRGDTNGLDRELRYSFQSFLLRNKFSKSVTASHKKLADLRYPYDWFPATRAMQRTIHLHVGPTNSGKTYHALKALENAETGIYAGPLRLLAHEVFARFTAKGKPCALITGEEQRIPEGTDRYFASCTVEMAPLNKRVDVAVIDEIQMIADQERGWAWTQAVLGLQARELHLCGEERAVDIIKAMCARMGDKCIVHTYKRLNPLRTMQESLQGDFRKLEKGDCVVSFTRIGLHTLKAGIEKITGRRCAVVYGSLPPETRAQQAALFNDPNNDYDFIVASDAIGMGLNLEIKRVIFEAVTKYDGGGHRVLTVPEVRQIGGRAGRYRTAAQDIKDNHTDTTSRPTSKNAPAGMPASAGLVTTLDDEDLGVVQAAFTSEAEPIKAAGILPPTFIIEQFYSYFSEDTPLSFVLARMREMAKLSEEFQMCSIVPLMEVADLIQEFPMSIQDRLIFLTAPANFHGTGQKQVLKVLARCISENRTAHLLDIEGLDLDILDIERGAADVNNTQYLQRLEELHKSITLYLWLSYRYQGVLTSQHLAFHVKSLVEEKIKDFLDNLSFTVEGRKAKRQQTRLLVERHRKLEEKILGDEPSNEAELVQEGPGAWSEEGHEEALMEDEAEAEDPVGLPDAIREVVSDDRLPRPAGEDVRT</sequence>
<dbReference type="PANTHER" id="PTHR12131:SF1">
    <property type="entry name" value="ATP-DEPENDENT RNA HELICASE SUPV3L1, MITOCHONDRIAL-RELATED"/>
    <property type="match status" value="1"/>
</dbReference>
<evidence type="ECO:0000256" key="5">
    <source>
        <dbReference type="ARBA" id="ARBA00022741"/>
    </source>
</evidence>
<dbReference type="InterPro" id="IPR050699">
    <property type="entry name" value="RNA-DNA_Helicase"/>
</dbReference>
<evidence type="ECO:0000256" key="1">
    <source>
        <dbReference type="ARBA" id="ARBA00001936"/>
    </source>
</evidence>
<keyword evidence="8" id="KW-0067">ATP-binding</keyword>
<dbReference type="CDD" id="cd18805">
    <property type="entry name" value="SF2_C_suv3"/>
    <property type="match status" value="1"/>
</dbReference>